<dbReference type="EMBL" id="PPHD01036817">
    <property type="protein sequence ID" value="POI25038.1"/>
    <property type="molecule type" value="Genomic_DNA"/>
</dbReference>
<proteinExistence type="predicted"/>
<evidence type="ECO:0000313" key="2">
    <source>
        <dbReference type="Proteomes" id="UP000237246"/>
    </source>
</evidence>
<accession>A0A2P4SLR0</accession>
<gene>
    <name evidence="1" type="ORF">CIB84_011212</name>
</gene>
<comment type="caution">
    <text evidence="1">The sequence shown here is derived from an EMBL/GenBank/DDBJ whole genome shotgun (WGS) entry which is preliminary data.</text>
</comment>
<keyword evidence="2" id="KW-1185">Reference proteome</keyword>
<sequence length="34" mass="4035">MYHLGTQCSPLTKTLQKTIYFSWLYSFCPHQHSS</sequence>
<dbReference type="AlphaFoldDB" id="A0A2P4SLR0"/>
<name>A0A2P4SLR0_BAMTH</name>
<protein>
    <submittedName>
        <fullName evidence="1">Uncharacterized protein</fullName>
    </submittedName>
</protein>
<evidence type="ECO:0000313" key="1">
    <source>
        <dbReference type="EMBL" id="POI25038.1"/>
    </source>
</evidence>
<reference evidence="1 2" key="1">
    <citation type="submission" date="2018-01" db="EMBL/GenBank/DDBJ databases">
        <title>Comparison of the Chinese Bamboo Partridge and Red Junglefowl genome sequences highlights the importance of demography in genome evolution.</title>
        <authorList>
            <person name="Tiley G.P."/>
            <person name="Kimball R.T."/>
            <person name="Braun E.L."/>
            <person name="Burleigh J.G."/>
        </authorList>
    </citation>
    <scope>NUCLEOTIDE SEQUENCE [LARGE SCALE GENOMIC DNA]</scope>
    <source>
        <strain evidence="1">RTK389</strain>
        <tissue evidence="1">Blood</tissue>
    </source>
</reference>
<dbReference type="Proteomes" id="UP000237246">
    <property type="component" value="Unassembled WGS sequence"/>
</dbReference>
<organism evidence="1 2">
    <name type="scientific">Bambusicola thoracicus</name>
    <name type="common">Chinese bamboo-partridge</name>
    <name type="synonym">Perdix thoracica</name>
    <dbReference type="NCBI Taxonomy" id="9083"/>
    <lineage>
        <taxon>Eukaryota</taxon>
        <taxon>Metazoa</taxon>
        <taxon>Chordata</taxon>
        <taxon>Craniata</taxon>
        <taxon>Vertebrata</taxon>
        <taxon>Euteleostomi</taxon>
        <taxon>Archelosauria</taxon>
        <taxon>Archosauria</taxon>
        <taxon>Dinosauria</taxon>
        <taxon>Saurischia</taxon>
        <taxon>Theropoda</taxon>
        <taxon>Coelurosauria</taxon>
        <taxon>Aves</taxon>
        <taxon>Neognathae</taxon>
        <taxon>Galloanserae</taxon>
        <taxon>Galliformes</taxon>
        <taxon>Phasianidae</taxon>
        <taxon>Perdicinae</taxon>
        <taxon>Bambusicola</taxon>
    </lineage>
</organism>